<proteinExistence type="predicted"/>
<feature type="chain" id="PRO_5042170850" description="Fibronectin type-III domain-containing protein" evidence="2">
    <location>
        <begin position="31"/>
        <end position="278"/>
    </location>
</feature>
<gene>
    <name evidence="4" type="ORF">AAFF_G00244830</name>
</gene>
<dbReference type="Pfam" id="PF00041">
    <property type="entry name" value="fn3"/>
    <property type="match status" value="1"/>
</dbReference>
<feature type="signal peptide" evidence="2">
    <location>
        <begin position="1"/>
        <end position="30"/>
    </location>
</feature>
<dbReference type="AlphaFoldDB" id="A0AAD7RE21"/>
<dbReference type="EMBL" id="JAINUG010000327">
    <property type="protein sequence ID" value="KAJ8378195.1"/>
    <property type="molecule type" value="Genomic_DNA"/>
</dbReference>
<keyword evidence="2" id="KW-0732">Signal</keyword>
<feature type="compositionally biased region" description="Basic residues" evidence="1">
    <location>
        <begin position="203"/>
        <end position="218"/>
    </location>
</feature>
<feature type="region of interest" description="Disordered" evidence="1">
    <location>
        <begin position="163"/>
        <end position="278"/>
    </location>
</feature>
<evidence type="ECO:0000256" key="1">
    <source>
        <dbReference type="SAM" id="MobiDB-lite"/>
    </source>
</evidence>
<dbReference type="FunFam" id="2.60.40.10:FF:000953">
    <property type="entry name" value="Collagen, type XX, alpha 1"/>
    <property type="match status" value="1"/>
</dbReference>
<feature type="compositionally biased region" description="Basic and acidic residues" evidence="1">
    <location>
        <begin position="163"/>
        <end position="179"/>
    </location>
</feature>
<comment type="caution">
    <text evidence="4">The sequence shown here is derived from an EMBL/GenBank/DDBJ whole genome shotgun (WGS) entry which is preliminary data.</text>
</comment>
<dbReference type="Gene3D" id="2.60.40.10">
    <property type="entry name" value="Immunoglobulins"/>
    <property type="match status" value="1"/>
</dbReference>
<evidence type="ECO:0000259" key="3">
    <source>
        <dbReference type="PROSITE" id="PS50853"/>
    </source>
</evidence>
<feature type="domain" description="Fibronectin type-III" evidence="3">
    <location>
        <begin position="30"/>
        <end position="120"/>
    </location>
</feature>
<evidence type="ECO:0000256" key="2">
    <source>
        <dbReference type="SAM" id="SignalP"/>
    </source>
</evidence>
<dbReference type="InterPro" id="IPR003961">
    <property type="entry name" value="FN3_dom"/>
</dbReference>
<protein>
    <recommendedName>
        <fullName evidence="3">Fibronectin type-III domain-containing protein</fullName>
    </recommendedName>
</protein>
<accession>A0AAD7RE21</accession>
<keyword evidence="5" id="KW-1185">Reference proteome</keyword>
<organism evidence="4 5">
    <name type="scientific">Aldrovandia affinis</name>
    <dbReference type="NCBI Taxonomy" id="143900"/>
    <lineage>
        <taxon>Eukaryota</taxon>
        <taxon>Metazoa</taxon>
        <taxon>Chordata</taxon>
        <taxon>Craniata</taxon>
        <taxon>Vertebrata</taxon>
        <taxon>Euteleostomi</taxon>
        <taxon>Actinopterygii</taxon>
        <taxon>Neopterygii</taxon>
        <taxon>Teleostei</taxon>
        <taxon>Notacanthiformes</taxon>
        <taxon>Halosauridae</taxon>
        <taxon>Aldrovandia</taxon>
    </lineage>
</organism>
<name>A0AAD7RE21_9TELE</name>
<dbReference type="PROSITE" id="PS50853">
    <property type="entry name" value="FN3"/>
    <property type="match status" value="1"/>
</dbReference>
<evidence type="ECO:0000313" key="4">
    <source>
        <dbReference type="EMBL" id="KAJ8378195.1"/>
    </source>
</evidence>
<dbReference type="InterPro" id="IPR013783">
    <property type="entry name" value="Ig-like_fold"/>
</dbReference>
<sequence>MPPCCSPRLLPALLMSGLGTLLFLASGVQSQGKLKLTVLSEDRLQMKWKEAESPVQGYKVRVRPISDEPQPELMLTTTRGRATVAGLDSQQEYALQILMLNGTQEKLIAKRRFTIDSLREEWLNRSGSREQRKKVLAGGSGSGDIDELTEALLAAPTVLFQDRTETTVSPDKEKGSKEEKKKRKNKDRTKAGTKEDERTMRVGNRRMKTPAGTNRRKPSPPSRSQLHLKRLSVTRAPPRMWSYWWTGPGASAAPTSNGSETSWRAWSRPSPSAATECR</sequence>
<feature type="compositionally biased region" description="Basic and acidic residues" evidence="1">
    <location>
        <begin position="188"/>
        <end position="200"/>
    </location>
</feature>
<feature type="region of interest" description="Disordered" evidence="1">
    <location>
        <begin position="124"/>
        <end position="143"/>
    </location>
</feature>
<dbReference type="Proteomes" id="UP001221898">
    <property type="component" value="Unassembled WGS sequence"/>
</dbReference>
<dbReference type="SUPFAM" id="SSF49265">
    <property type="entry name" value="Fibronectin type III"/>
    <property type="match status" value="1"/>
</dbReference>
<feature type="compositionally biased region" description="Polar residues" evidence="1">
    <location>
        <begin position="253"/>
        <end position="278"/>
    </location>
</feature>
<reference evidence="4" key="1">
    <citation type="journal article" date="2023" name="Science">
        <title>Genome structures resolve the early diversification of teleost fishes.</title>
        <authorList>
            <person name="Parey E."/>
            <person name="Louis A."/>
            <person name="Montfort J."/>
            <person name="Bouchez O."/>
            <person name="Roques C."/>
            <person name="Iampietro C."/>
            <person name="Lluch J."/>
            <person name="Castinel A."/>
            <person name="Donnadieu C."/>
            <person name="Desvignes T."/>
            <person name="Floi Bucao C."/>
            <person name="Jouanno E."/>
            <person name="Wen M."/>
            <person name="Mejri S."/>
            <person name="Dirks R."/>
            <person name="Jansen H."/>
            <person name="Henkel C."/>
            <person name="Chen W.J."/>
            <person name="Zahm M."/>
            <person name="Cabau C."/>
            <person name="Klopp C."/>
            <person name="Thompson A.W."/>
            <person name="Robinson-Rechavi M."/>
            <person name="Braasch I."/>
            <person name="Lecointre G."/>
            <person name="Bobe J."/>
            <person name="Postlethwait J.H."/>
            <person name="Berthelot C."/>
            <person name="Roest Crollius H."/>
            <person name="Guiguen Y."/>
        </authorList>
    </citation>
    <scope>NUCLEOTIDE SEQUENCE</scope>
    <source>
        <strain evidence="4">NC1722</strain>
    </source>
</reference>
<evidence type="ECO:0000313" key="5">
    <source>
        <dbReference type="Proteomes" id="UP001221898"/>
    </source>
</evidence>
<dbReference type="InterPro" id="IPR036116">
    <property type="entry name" value="FN3_sf"/>
</dbReference>